<accession>J7S4A5</accession>
<dbReference type="OMA" id="IEESSMF"/>
<evidence type="ECO:0000256" key="6">
    <source>
        <dbReference type="ARBA" id="ARBA00022723"/>
    </source>
</evidence>
<dbReference type="eggNOG" id="KOG3873">
    <property type="taxonomic scope" value="Eukaryota"/>
</dbReference>
<evidence type="ECO:0000256" key="2">
    <source>
        <dbReference type="ARBA" id="ARBA00004760"/>
    </source>
</evidence>
<name>J7S4A5_HUIN7</name>
<feature type="domain" description="Endonuclease/exonuclease/phosphatase" evidence="15">
    <location>
        <begin position="31"/>
        <end position="332"/>
    </location>
</feature>
<reference evidence="17" key="2">
    <citation type="submission" date="2012-08" db="EMBL/GenBank/DDBJ databases">
        <title>Genome sequence of Kazachstania naganishii.</title>
        <authorList>
            <person name="Gordon J.L."/>
            <person name="Armisen D."/>
            <person name="Proux-Wera E."/>
            <person name="OhEigeartaigh S.S."/>
            <person name="Byrne K.P."/>
            <person name="Wolfe K.H."/>
        </authorList>
    </citation>
    <scope>NUCLEOTIDE SEQUENCE [LARGE SCALE GENOMIC DNA]</scope>
    <source>
        <strain evidence="17">ATCC MYA-139 / BCRC 22969 / CBS 8797 / CCRC 22969 / KCTC 17520 / NBRC 10181 / NCYC 3082</strain>
    </source>
</reference>
<keyword evidence="5 14" id="KW-0812">Transmembrane</keyword>
<reference evidence="16 17" key="1">
    <citation type="journal article" date="2011" name="Proc. Natl. Acad. Sci. U.S.A.">
        <title>Evolutionary erosion of yeast sex chromosomes by mating-type switching accidents.</title>
        <authorList>
            <person name="Gordon J.L."/>
            <person name="Armisen D."/>
            <person name="Proux-Wera E."/>
            <person name="Oheigeartaigh S.S."/>
            <person name="Byrne K.P."/>
            <person name="Wolfe K.H."/>
        </authorList>
    </citation>
    <scope>NUCLEOTIDE SEQUENCE [LARGE SCALE GENOMIC DNA]</scope>
    <source>
        <strain evidence="17">ATCC MYA-139 / BCRC 22969 / CBS 8797 / CCRC 22969 / KCTC 17520 / NBRC 10181 / NCYC 3082</strain>
    </source>
</reference>
<sequence length="468" mass="52510">MESARLQSQSGSTAEVEGPGRAGPPLRIRFLTFNTWGLKWVSKHRRVRMRALADMLAGGDPAEMALESVATSGDDGLPPTTGQYDVIALQEVWCREDWEYIVERCHSKYPYHRIFYAGILTGPGLALLSCWPIDSSFLYRFPINGRPSAFFRGDWYVGKSVAVTTVTLPGSPGGKLAIMNSHMHAPYALTGDAAYTCHRACQAWDFSRLAQLYSEAGYAVIIVGDLNSRPESLQHQFLTQETGLADSWEQLGAKAYPPRPTLAQVAKMSALDQLKYGCTTCDSLLNTWRSDRRPDEACRLDYALVDPHKLLTVDAGVQFTERIPGIGSFSDHFAYYCELHYRDNSKDEQTPARDLLLKRYSSYVEMCDLIDDYLITAHRQKFWRGIHFWASLVLIIGCCVSTSFTSYTRAPLVPRFFWVLFASVLAVTGLIDGLISFLFGRSELRALREVKLEVTDAQRTLQCTLDTA</sequence>
<evidence type="ECO:0000256" key="5">
    <source>
        <dbReference type="ARBA" id="ARBA00022692"/>
    </source>
</evidence>
<evidence type="ECO:0000256" key="1">
    <source>
        <dbReference type="ARBA" id="ARBA00004141"/>
    </source>
</evidence>
<evidence type="ECO:0000259" key="15">
    <source>
        <dbReference type="Pfam" id="PF03372"/>
    </source>
</evidence>
<gene>
    <name evidence="16" type="primary">KNAG0C00710</name>
    <name evidence="16" type="ordered locus">KNAG_0C00710</name>
</gene>
<dbReference type="Pfam" id="PF03372">
    <property type="entry name" value="Exo_endo_phos"/>
    <property type="match status" value="1"/>
</dbReference>
<evidence type="ECO:0000256" key="11">
    <source>
        <dbReference type="ARBA" id="ARBA00023098"/>
    </source>
</evidence>
<proteinExistence type="inferred from homology"/>
<feature type="compositionally biased region" description="Polar residues" evidence="13">
    <location>
        <begin position="1"/>
        <end position="13"/>
    </location>
</feature>
<dbReference type="GO" id="GO:0046513">
    <property type="term" value="P:ceramide biosynthetic process"/>
    <property type="evidence" value="ECO:0007669"/>
    <property type="project" value="EnsemblFungi"/>
</dbReference>
<dbReference type="FunFam" id="3.60.10.10:FF:000073">
    <property type="entry name" value="Inositol phosphosphingolipid phospholipase"/>
    <property type="match status" value="1"/>
</dbReference>
<dbReference type="Gene3D" id="3.60.10.10">
    <property type="entry name" value="Endonuclease/exonuclease/phosphatase"/>
    <property type="match status" value="1"/>
</dbReference>
<evidence type="ECO:0000256" key="8">
    <source>
        <dbReference type="ARBA" id="ARBA00022842"/>
    </source>
</evidence>
<dbReference type="OrthoDB" id="387657at2759"/>
<evidence type="ECO:0000256" key="3">
    <source>
        <dbReference type="ARBA" id="ARBA00004991"/>
    </source>
</evidence>
<evidence type="ECO:0000256" key="4">
    <source>
        <dbReference type="ARBA" id="ARBA00006335"/>
    </source>
</evidence>
<feature type="region of interest" description="Disordered" evidence="13">
    <location>
        <begin position="1"/>
        <end position="21"/>
    </location>
</feature>
<dbReference type="InterPro" id="IPR038772">
    <property type="entry name" value="Sph/SMPD2-like"/>
</dbReference>
<dbReference type="RefSeq" id="XP_022463430.1">
    <property type="nucleotide sequence ID" value="XM_022606767.1"/>
</dbReference>
<keyword evidence="6" id="KW-0479">Metal-binding</keyword>
<evidence type="ECO:0000313" key="16">
    <source>
        <dbReference type="EMBL" id="CCK69184.1"/>
    </source>
</evidence>
<dbReference type="KEGG" id="kng:KNAG_0C00710"/>
<comment type="subcellular location">
    <subcellularLocation>
        <location evidence="1">Membrane</location>
        <topology evidence="1">Multi-pass membrane protein</topology>
    </subcellularLocation>
</comment>
<protein>
    <recommendedName>
        <fullName evidence="15">Endonuclease/exonuclease/phosphatase domain-containing protein</fullName>
    </recommendedName>
</protein>
<keyword evidence="12 14" id="KW-0472">Membrane</keyword>
<comment type="similarity">
    <text evidence="4">Belongs to the neutral sphingomyelinase family.</text>
</comment>
<feature type="transmembrane region" description="Helical" evidence="14">
    <location>
        <begin position="386"/>
        <end position="404"/>
    </location>
</feature>
<dbReference type="GO" id="GO:0046872">
    <property type="term" value="F:metal ion binding"/>
    <property type="evidence" value="ECO:0007669"/>
    <property type="project" value="UniProtKB-KW"/>
</dbReference>
<evidence type="ECO:0000256" key="10">
    <source>
        <dbReference type="ARBA" id="ARBA00022989"/>
    </source>
</evidence>
<feature type="transmembrane region" description="Helical" evidence="14">
    <location>
        <begin position="416"/>
        <end position="439"/>
    </location>
</feature>
<dbReference type="InterPro" id="IPR036691">
    <property type="entry name" value="Endo/exonu/phosph_ase_sf"/>
</dbReference>
<evidence type="ECO:0000256" key="7">
    <source>
        <dbReference type="ARBA" id="ARBA00022801"/>
    </source>
</evidence>
<dbReference type="HOGENOM" id="CLU_034001_5_0_1"/>
<organism evidence="16 17">
    <name type="scientific">Huiozyma naganishii (strain ATCC MYA-139 / BCRC 22969 / CBS 8797 / KCTC 17520 / NBRC 10181 / NCYC 3082 / Yp74L-3)</name>
    <name type="common">Yeast</name>
    <name type="synonym">Kazachstania naganishii</name>
    <dbReference type="NCBI Taxonomy" id="1071383"/>
    <lineage>
        <taxon>Eukaryota</taxon>
        <taxon>Fungi</taxon>
        <taxon>Dikarya</taxon>
        <taxon>Ascomycota</taxon>
        <taxon>Saccharomycotina</taxon>
        <taxon>Saccharomycetes</taxon>
        <taxon>Saccharomycetales</taxon>
        <taxon>Saccharomycetaceae</taxon>
        <taxon>Huiozyma</taxon>
    </lineage>
</organism>
<evidence type="ECO:0000256" key="13">
    <source>
        <dbReference type="SAM" id="MobiDB-lite"/>
    </source>
</evidence>
<keyword evidence="8" id="KW-0460">Magnesium</keyword>
<evidence type="ECO:0000256" key="9">
    <source>
        <dbReference type="ARBA" id="ARBA00022919"/>
    </source>
</evidence>
<dbReference type="STRING" id="1071383.J7S4A5"/>
<dbReference type="SUPFAM" id="SSF56219">
    <property type="entry name" value="DNase I-like"/>
    <property type="match status" value="1"/>
</dbReference>
<dbReference type="GeneID" id="34524864"/>
<evidence type="ECO:0000256" key="12">
    <source>
        <dbReference type="ARBA" id="ARBA00023136"/>
    </source>
</evidence>
<evidence type="ECO:0000313" key="17">
    <source>
        <dbReference type="Proteomes" id="UP000006310"/>
    </source>
</evidence>
<dbReference type="GO" id="GO:0004767">
    <property type="term" value="F:sphingomyelin phosphodiesterase activity"/>
    <property type="evidence" value="ECO:0007669"/>
    <property type="project" value="InterPro"/>
</dbReference>
<dbReference type="InterPro" id="IPR005135">
    <property type="entry name" value="Endo/exonuclease/phosphatase"/>
</dbReference>
<dbReference type="EMBL" id="HE978316">
    <property type="protein sequence ID" value="CCK69184.1"/>
    <property type="molecule type" value="Genomic_DNA"/>
</dbReference>
<dbReference type="GO" id="GO:0072711">
    <property type="term" value="P:cellular response to hydroxyurea"/>
    <property type="evidence" value="ECO:0007669"/>
    <property type="project" value="EnsemblFungi"/>
</dbReference>
<dbReference type="Proteomes" id="UP000006310">
    <property type="component" value="Chromosome 3"/>
</dbReference>
<comment type="pathway">
    <text evidence="2">Lipid metabolism; sphingolipid metabolism.</text>
</comment>
<keyword evidence="9" id="KW-0746">Sphingolipid metabolism</keyword>
<dbReference type="PANTHER" id="PTHR16320:SF24">
    <property type="entry name" value="PHOSPHODIESTERASE, PUTATIVE-RELATED"/>
    <property type="match status" value="1"/>
</dbReference>
<evidence type="ECO:0000256" key="14">
    <source>
        <dbReference type="SAM" id="Phobius"/>
    </source>
</evidence>
<keyword evidence="17" id="KW-1185">Reference proteome</keyword>
<dbReference type="GO" id="GO:0090266">
    <property type="term" value="P:regulation of mitotic cell cycle spindle assembly checkpoint"/>
    <property type="evidence" value="ECO:0007669"/>
    <property type="project" value="EnsemblFungi"/>
</dbReference>
<dbReference type="GO" id="GO:0030149">
    <property type="term" value="P:sphingolipid catabolic process"/>
    <property type="evidence" value="ECO:0007669"/>
    <property type="project" value="EnsemblFungi"/>
</dbReference>
<dbReference type="PANTHER" id="PTHR16320">
    <property type="entry name" value="SPHINGOMYELINASE FAMILY MEMBER"/>
    <property type="match status" value="1"/>
</dbReference>
<dbReference type="AlphaFoldDB" id="J7S4A5"/>
<keyword evidence="10 14" id="KW-1133">Transmembrane helix</keyword>
<dbReference type="GO" id="GO:0052712">
    <property type="term" value="F:inositol phosphosphingolipid phospholipase activity"/>
    <property type="evidence" value="ECO:0007669"/>
    <property type="project" value="EnsemblFungi"/>
</dbReference>
<dbReference type="GO" id="GO:0005741">
    <property type="term" value="C:mitochondrial outer membrane"/>
    <property type="evidence" value="ECO:0007669"/>
    <property type="project" value="EnsemblFungi"/>
</dbReference>
<keyword evidence="11" id="KW-0443">Lipid metabolism</keyword>
<dbReference type="GO" id="GO:0005783">
    <property type="term" value="C:endoplasmic reticulum"/>
    <property type="evidence" value="ECO:0007669"/>
    <property type="project" value="EnsemblFungi"/>
</dbReference>
<comment type="pathway">
    <text evidence="3">Sphingolipid metabolism.</text>
</comment>
<keyword evidence="7" id="KW-0378">Hydrolase</keyword>